<dbReference type="GO" id="GO:0005634">
    <property type="term" value="C:nucleus"/>
    <property type="evidence" value="ECO:0007669"/>
    <property type="project" value="InterPro"/>
</dbReference>
<dbReference type="InterPro" id="IPR005637">
    <property type="entry name" value="TAP_C_dom"/>
</dbReference>
<dbReference type="PANTHER" id="PTHR10662:SF22">
    <property type="entry name" value="NUCLEAR RNA EXPORT FACTOR 1"/>
    <property type="match status" value="1"/>
</dbReference>
<dbReference type="SUPFAM" id="SSF46934">
    <property type="entry name" value="UBA-like"/>
    <property type="match status" value="1"/>
</dbReference>
<dbReference type="GO" id="GO:0016973">
    <property type="term" value="P:poly(A)+ mRNA export from nucleus"/>
    <property type="evidence" value="ECO:0007669"/>
    <property type="project" value="TreeGrafter"/>
</dbReference>
<feature type="domain" description="TAP-C" evidence="2">
    <location>
        <begin position="350"/>
        <end position="401"/>
    </location>
</feature>
<dbReference type="InterPro" id="IPR032675">
    <property type="entry name" value="LRR_dom_sf"/>
</dbReference>
<dbReference type="Pfam" id="PF03943">
    <property type="entry name" value="TAP_C"/>
    <property type="match status" value="1"/>
</dbReference>
<dbReference type="Proteomes" id="UP000800035">
    <property type="component" value="Unassembled WGS sequence"/>
</dbReference>
<dbReference type="PANTHER" id="PTHR10662">
    <property type="entry name" value="NUCLEAR RNA EXPORT FACTOR"/>
    <property type="match status" value="1"/>
</dbReference>
<reference evidence="3" key="1">
    <citation type="journal article" date="2020" name="Stud. Mycol.">
        <title>101 Dothideomycetes genomes: a test case for predicting lifestyles and emergence of pathogens.</title>
        <authorList>
            <person name="Haridas S."/>
            <person name="Albert R."/>
            <person name="Binder M."/>
            <person name="Bloem J."/>
            <person name="Labutti K."/>
            <person name="Salamov A."/>
            <person name="Andreopoulos B."/>
            <person name="Baker S."/>
            <person name="Barry K."/>
            <person name="Bills G."/>
            <person name="Bluhm B."/>
            <person name="Cannon C."/>
            <person name="Castanera R."/>
            <person name="Culley D."/>
            <person name="Daum C."/>
            <person name="Ezra D."/>
            <person name="Gonzalez J."/>
            <person name="Henrissat B."/>
            <person name="Kuo A."/>
            <person name="Liang C."/>
            <person name="Lipzen A."/>
            <person name="Lutzoni F."/>
            <person name="Magnuson J."/>
            <person name="Mondo S."/>
            <person name="Nolan M."/>
            <person name="Ohm R."/>
            <person name="Pangilinan J."/>
            <person name="Park H.-J."/>
            <person name="Ramirez L."/>
            <person name="Alfaro M."/>
            <person name="Sun H."/>
            <person name="Tritt A."/>
            <person name="Yoshinaga Y."/>
            <person name="Zwiers L.-H."/>
            <person name="Turgeon B."/>
            <person name="Goodwin S."/>
            <person name="Spatafora J."/>
            <person name="Crous P."/>
            <person name="Grigoriev I."/>
        </authorList>
    </citation>
    <scope>NUCLEOTIDE SEQUENCE</scope>
    <source>
        <strain evidence="3">CBS 675.92</strain>
    </source>
</reference>
<evidence type="ECO:0000256" key="1">
    <source>
        <dbReference type="SAM" id="MobiDB-lite"/>
    </source>
</evidence>
<dbReference type="Gene3D" id="3.80.10.10">
    <property type="entry name" value="Ribonuclease Inhibitor"/>
    <property type="match status" value="1"/>
</dbReference>
<sequence>MPGPTRTHGGIRKHHQRRDRDGDIAMSSAPRASPGRSTRGAHSGSSHKTSAPTPPFTELQVTGWTDDKEKAKLLGFLERHSSRRSANVAKSHVPPKMIKRHRIAGTTLTIWVRPEDVVAFSKINGFSFASAHGSQKLTITGPGIRAKSPNTSTAAMDTSEDKESSSEVADMLKHFLQRRYNAEDKLLNLNTIAEDEEVAKSGMFNSEVTQSKFFPALMVICQKTLETAGQDKREVINSVTLSGNNLPNVEIIKSLAIKLPHIRNLDLSGNKFASIKDLKAFKNRFRFLEHLIIEIAQAGWEEELISWFPKLRILNGVQVRPEPSATTNATTNGPAIIPAAPVAPVSGFTLEQEDMIAYVQKETNLKRELAVQCLEAGGWDIDTAAQLFLAQKDNLPSESFD</sequence>
<dbReference type="SMART" id="SM00804">
    <property type="entry name" value="TAP_C"/>
    <property type="match status" value="1"/>
</dbReference>
<dbReference type="InterPro" id="IPR009060">
    <property type="entry name" value="UBA-like_sf"/>
</dbReference>
<organism evidence="3 4">
    <name type="scientific">Byssothecium circinans</name>
    <dbReference type="NCBI Taxonomy" id="147558"/>
    <lineage>
        <taxon>Eukaryota</taxon>
        <taxon>Fungi</taxon>
        <taxon>Dikarya</taxon>
        <taxon>Ascomycota</taxon>
        <taxon>Pezizomycotina</taxon>
        <taxon>Dothideomycetes</taxon>
        <taxon>Pleosporomycetidae</taxon>
        <taxon>Pleosporales</taxon>
        <taxon>Massarineae</taxon>
        <taxon>Massarinaceae</taxon>
        <taxon>Byssothecium</taxon>
    </lineage>
</organism>
<dbReference type="InterPro" id="IPR030217">
    <property type="entry name" value="NXF_fam"/>
</dbReference>
<dbReference type="CDD" id="cd14342">
    <property type="entry name" value="UBA_TAP-C"/>
    <property type="match status" value="1"/>
</dbReference>
<feature type="region of interest" description="Disordered" evidence="1">
    <location>
        <begin position="140"/>
        <end position="163"/>
    </location>
</feature>
<evidence type="ECO:0000313" key="3">
    <source>
        <dbReference type="EMBL" id="KAF1959095.1"/>
    </source>
</evidence>
<dbReference type="GO" id="GO:0003723">
    <property type="term" value="F:RNA binding"/>
    <property type="evidence" value="ECO:0007669"/>
    <property type="project" value="TreeGrafter"/>
</dbReference>
<dbReference type="PROSITE" id="PS51450">
    <property type="entry name" value="LRR"/>
    <property type="match status" value="1"/>
</dbReference>
<keyword evidence="4" id="KW-1185">Reference proteome</keyword>
<accession>A0A6A5U2L4</accession>
<dbReference type="PROSITE" id="PS51281">
    <property type="entry name" value="TAP_C"/>
    <property type="match status" value="1"/>
</dbReference>
<dbReference type="AlphaFoldDB" id="A0A6A5U2L4"/>
<name>A0A6A5U2L4_9PLEO</name>
<evidence type="ECO:0000259" key="2">
    <source>
        <dbReference type="PROSITE" id="PS51281"/>
    </source>
</evidence>
<dbReference type="EMBL" id="ML976985">
    <property type="protein sequence ID" value="KAF1959095.1"/>
    <property type="molecule type" value="Genomic_DNA"/>
</dbReference>
<dbReference type="SUPFAM" id="SSF52058">
    <property type="entry name" value="L domain-like"/>
    <property type="match status" value="1"/>
</dbReference>
<proteinExistence type="predicted"/>
<dbReference type="Gene3D" id="1.10.8.10">
    <property type="entry name" value="DNA helicase RuvA subunit, C-terminal domain"/>
    <property type="match status" value="1"/>
</dbReference>
<dbReference type="InterPro" id="IPR001611">
    <property type="entry name" value="Leu-rich_rpt"/>
</dbReference>
<feature type="region of interest" description="Disordered" evidence="1">
    <location>
        <begin position="1"/>
        <end position="62"/>
    </location>
</feature>
<protein>
    <recommendedName>
        <fullName evidence="2">TAP-C domain-containing protein</fullName>
    </recommendedName>
</protein>
<gene>
    <name evidence="3" type="ORF">CC80DRAFT_490072</name>
</gene>
<dbReference type="OrthoDB" id="25872at2759"/>
<evidence type="ECO:0000313" key="4">
    <source>
        <dbReference type="Proteomes" id="UP000800035"/>
    </source>
</evidence>